<comment type="caution">
    <text evidence="1">The sequence shown here is derived from an EMBL/GenBank/DDBJ whole genome shotgun (WGS) entry which is preliminary data.</text>
</comment>
<proteinExistence type="predicted"/>
<keyword evidence="2" id="KW-1185">Reference proteome</keyword>
<reference evidence="1 2" key="1">
    <citation type="journal article" date="2022" name="Genome Biol. Evol.">
        <title>The Spruce Budworm Genome: Reconstructing the Evolutionary History of Antifreeze Proteins.</title>
        <authorList>
            <person name="Beliveau C."/>
            <person name="Gagne P."/>
            <person name="Picq S."/>
            <person name="Vernygora O."/>
            <person name="Keeling C.I."/>
            <person name="Pinkney K."/>
            <person name="Doucet D."/>
            <person name="Wen F."/>
            <person name="Johnston J.S."/>
            <person name="Maaroufi H."/>
            <person name="Boyle B."/>
            <person name="Laroche J."/>
            <person name="Dewar K."/>
            <person name="Juretic N."/>
            <person name="Blackburn G."/>
            <person name="Nisole A."/>
            <person name="Brunet B."/>
            <person name="Brandao M."/>
            <person name="Lumley L."/>
            <person name="Duan J."/>
            <person name="Quan G."/>
            <person name="Lucarotti C.J."/>
            <person name="Roe A.D."/>
            <person name="Sperling F.A.H."/>
            <person name="Levesque R.C."/>
            <person name="Cusson M."/>
        </authorList>
    </citation>
    <scope>NUCLEOTIDE SEQUENCE [LARGE SCALE GENOMIC DNA]</scope>
    <source>
        <strain evidence="1">Glfc:IPQL:Cfum</strain>
    </source>
</reference>
<organism evidence="1 2">
    <name type="scientific">Choristoneura fumiferana</name>
    <name type="common">Spruce budworm moth</name>
    <name type="synonym">Archips fumiferana</name>
    <dbReference type="NCBI Taxonomy" id="7141"/>
    <lineage>
        <taxon>Eukaryota</taxon>
        <taxon>Metazoa</taxon>
        <taxon>Ecdysozoa</taxon>
        <taxon>Arthropoda</taxon>
        <taxon>Hexapoda</taxon>
        <taxon>Insecta</taxon>
        <taxon>Pterygota</taxon>
        <taxon>Neoptera</taxon>
        <taxon>Endopterygota</taxon>
        <taxon>Lepidoptera</taxon>
        <taxon>Glossata</taxon>
        <taxon>Ditrysia</taxon>
        <taxon>Tortricoidea</taxon>
        <taxon>Tortricidae</taxon>
        <taxon>Tortricinae</taxon>
        <taxon>Choristoneura</taxon>
    </lineage>
</organism>
<accession>A0ACC0KDU0</accession>
<name>A0ACC0KDU0_CHOFU</name>
<protein>
    <submittedName>
        <fullName evidence="1">Uncharacterized protein</fullName>
    </submittedName>
</protein>
<sequence length="353" mass="41496">MPFIDIAFQADTSRYEDADFEEYARRNCGENPDTRDAAIEELRRLLEDKGECRPRRNDDAYLLRFLRCRGFIPALAHRLMVRYEDFRLNNSYLYDYKPFGLQEVKGVFSCTLPDNPDNGRITIMKIDRRHRQCITGFLPYIKSSSIFRHSYEQVCNRREFQKKSIYENNCLSLLIAFTGKWDMDSTPAKDLMRCACLLEEICVMQPRLQILGVTIVIDLQGLSLRHARHLNLKMANQFVSLLGASFPLFLRGLHIINSNWLFNSILPMFKQFVPKAGWERIHFHGSSLESLHKQIQPQFLPPEYGGHCEYVVTCEEWLSKIEIYKDEFMVKDLEDLGYQIDCNENKLHFTFTQ</sequence>
<dbReference type="EMBL" id="CM046121">
    <property type="protein sequence ID" value="KAI8434470.1"/>
    <property type="molecule type" value="Genomic_DNA"/>
</dbReference>
<evidence type="ECO:0000313" key="1">
    <source>
        <dbReference type="EMBL" id="KAI8434470.1"/>
    </source>
</evidence>
<dbReference type="Proteomes" id="UP001064048">
    <property type="component" value="Chromosome 21"/>
</dbReference>
<gene>
    <name evidence="1" type="ORF">MSG28_012488</name>
</gene>
<evidence type="ECO:0000313" key="2">
    <source>
        <dbReference type="Proteomes" id="UP001064048"/>
    </source>
</evidence>